<dbReference type="Pfam" id="PF13568">
    <property type="entry name" value="OMP_b-brl_2"/>
    <property type="match status" value="1"/>
</dbReference>
<feature type="domain" description="Outer membrane protein beta-barrel" evidence="1">
    <location>
        <begin position="52"/>
        <end position="203"/>
    </location>
</feature>
<name>A0A5B9FRA6_9FLAO</name>
<evidence type="ECO:0000313" key="3">
    <source>
        <dbReference type="Proteomes" id="UP000321222"/>
    </source>
</evidence>
<gene>
    <name evidence="2" type="ORF">FUA48_03115</name>
</gene>
<dbReference type="EMBL" id="CP042831">
    <property type="protein sequence ID" value="QEE48596.1"/>
    <property type="molecule type" value="Genomic_DNA"/>
</dbReference>
<reference evidence="2 3" key="1">
    <citation type="submission" date="2019-08" db="EMBL/GenBank/DDBJ databases">
        <title>Flavobacterium alkalisoli sp. nov., isolated from rhizosphere soil of Suaeda salsa.</title>
        <authorList>
            <person name="Sun J.-Q."/>
            <person name="Xu L."/>
        </authorList>
    </citation>
    <scope>NUCLEOTIDE SEQUENCE [LARGE SCALE GENOMIC DNA]</scope>
    <source>
        <strain evidence="2 3">XS-5</strain>
    </source>
</reference>
<proteinExistence type="predicted"/>
<protein>
    <submittedName>
        <fullName evidence="2">PorT family protein</fullName>
    </submittedName>
</protein>
<evidence type="ECO:0000259" key="1">
    <source>
        <dbReference type="Pfam" id="PF13568"/>
    </source>
</evidence>
<dbReference type="AlphaFoldDB" id="A0A5B9FRA6"/>
<dbReference type="InterPro" id="IPR025665">
    <property type="entry name" value="Beta-barrel_OMP_2"/>
</dbReference>
<dbReference type="KEGG" id="fak:FUA48_03115"/>
<accession>A0A5B9FRA6</accession>
<evidence type="ECO:0000313" key="2">
    <source>
        <dbReference type="EMBL" id="QEE48596.1"/>
    </source>
</evidence>
<organism evidence="2 3">
    <name type="scientific">Flavobacterium alkalisoli</name>
    <dbReference type="NCBI Taxonomy" id="2602769"/>
    <lineage>
        <taxon>Bacteria</taxon>
        <taxon>Pseudomonadati</taxon>
        <taxon>Bacteroidota</taxon>
        <taxon>Flavobacteriia</taxon>
        <taxon>Flavobacteriales</taxon>
        <taxon>Flavobacteriaceae</taxon>
        <taxon>Flavobacterium</taxon>
    </lineage>
</organism>
<keyword evidence="3" id="KW-1185">Reference proteome</keyword>
<sequence>MPIMFSSWDWLIALRLKELRNNFFNIYMITRFFAKRVLAFLFFSFIVLQANAQITVKPGVRGGVNFSVLTADVFDVRPDVYLGGLAEIKLAKFYALQPEINYSRQGATANFMYDAGFGRYGEYDKDYSLQYLNINLINKFYVFHGLHALVGPSMDFKLSDNMGSDFGEEVRNYDIGLNLGIGYTFPIGLTIESRFKFGFLDVFGHDDPDYYDNYYNNSYFDGPVVNGVFQTGVTYTFDTKRK</sequence>
<dbReference type="OrthoDB" id="947434at2"/>
<dbReference type="Proteomes" id="UP000321222">
    <property type="component" value="Chromosome"/>
</dbReference>